<feature type="domain" description="N-acetyltransferase ESCO acetyl-transferase" evidence="12">
    <location>
        <begin position="865"/>
        <end position="933"/>
    </location>
</feature>
<dbReference type="VEuPathDB" id="VectorBase:AALB007089"/>
<dbReference type="GO" id="GO:0008270">
    <property type="term" value="F:zinc ion binding"/>
    <property type="evidence" value="ECO:0007669"/>
    <property type="project" value="UniProtKB-KW"/>
</dbReference>
<protein>
    <recommendedName>
        <fullName evidence="15">N-acetyltransferase domain-containing protein</fullName>
    </recommendedName>
</protein>
<reference evidence="13" key="2">
    <citation type="submission" date="2022-08" db="UniProtKB">
        <authorList>
            <consortium name="EnsemblMetazoa"/>
        </authorList>
    </citation>
    <scope>IDENTIFICATION</scope>
    <source>
        <strain evidence="13">STECLA/ALBI9_A</strain>
    </source>
</reference>
<feature type="region of interest" description="Disordered" evidence="10">
    <location>
        <begin position="646"/>
        <end position="665"/>
    </location>
</feature>
<feature type="region of interest" description="Disordered" evidence="10">
    <location>
        <begin position="272"/>
        <end position="414"/>
    </location>
</feature>
<proteinExistence type="inferred from homology"/>
<keyword evidence="3" id="KW-0808">Transferase</keyword>
<dbReference type="GO" id="GO:0007064">
    <property type="term" value="P:mitotic sister chromatid cohesion"/>
    <property type="evidence" value="ECO:0007669"/>
    <property type="project" value="TreeGrafter"/>
</dbReference>
<evidence type="ECO:0000256" key="8">
    <source>
        <dbReference type="ARBA" id="ARBA00023306"/>
    </source>
</evidence>
<feature type="compositionally biased region" description="Polar residues" evidence="10">
    <location>
        <begin position="245"/>
        <end position="259"/>
    </location>
</feature>
<dbReference type="GO" id="GO:0005634">
    <property type="term" value="C:nucleus"/>
    <property type="evidence" value="ECO:0007669"/>
    <property type="project" value="UniProtKB-SubCell"/>
</dbReference>
<organism evidence="13 14">
    <name type="scientific">Anopheles albimanus</name>
    <name type="common">New world malaria mosquito</name>
    <dbReference type="NCBI Taxonomy" id="7167"/>
    <lineage>
        <taxon>Eukaryota</taxon>
        <taxon>Metazoa</taxon>
        <taxon>Ecdysozoa</taxon>
        <taxon>Arthropoda</taxon>
        <taxon>Hexapoda</taxon>
        <taxon>Insecta</taxon>
        <taxon>Pterygota</taxon>
        <taxon>Neoptera</taxon>
        <taxon>Endopterygota</taxon>
        <taxon>Diptera</taxon>
        <taxon>Nematocera</taxon>
        <taxon>Culicoidea</taxon>
        <taxon>Culicidae</taxon>
        <taxon>Anophelinae</taxon>
        <taxon>Anopheles</taxon>
    </lineage>
</organism>
<dbReference type="GO" id="GO:0000785">
    <property type="term" value="C:chromatin"/>
    <property type="evidence" value="ECO:0007669"/>
    <property type="project" value="TreeGrafter"/>
</dbReference>
<feature type="region of interest" description="Disordered" evidence="10">
    <location>
        <begin position="449"/>
        <end position="486"/>
    </location>
</feature>
<evidence type="ECO:0000256" key="9">
    <source>
        <dbReference type="ARBA" id="ARBA00023315"/>
    </source>
</evidence>
<comment type="similarity">
    <text evidence="2">Belongs to the acetyltransferase family. ECO subfamily.</text>
</comment>
<feature type="region of interest" description="Disordered" evidence="10">
    <location>
        <begin position="169"/>
        <end position="259"/>
    </location>
</feature>
<dbReference type="SUPFAM" id="SSF55729">
    <property type="entry name" value="Acyl-CoA N-acyltransferases (Nat)"/>
    <property type="match status" value="1"/>
</dbReference>
<dbReference type="Pfam" id="PF13880">
    <property type="entry name" value="Acetyltransf_13"/>
    <property type="match status" value="1"/>
</dbReference>
<dbReference type="GeneID" id="118463727"/>
<evidence type="ECO:0000313" key="14">
    <source>
        <dbReference type="Proteomes" id="UP000069272"/>
    </source>
</evidence>
<evidence type="ECO:0000256" key="5">
    <source>
        <dbReference type="ARBA" id="ARBA00022771"/>
    </source>
</evidence>
<dbReference type="CDD" id="cd04301">
    <property type="entry name" value="NAT_SF"/>
    <property type="match status" value="1"/>
</dbReference>
<sequence>METPKSLTASRLGRVHEDSPTLSSRKKALFGRDNNKDDTDLGPMTPIRFRSERKDTRKSNPPTHNINSFRNLFGNESPESDRSLSPDFMLRFTNNGRYELLPADPDKENRLVDEETRFSFHSIPETPSSSRLSAEENAQLDESNSNSLSQLMSSDLNLVDKRTKPCVLRTPSVSVRSSEAKPTHVRSLGPAMRRTLRPLPFQEHNDTTQQQDCTSSRSKAACSSPSPWRSGIDSDQENEAPPNKRSASSRARTSLQFNNVQPISTKSFYSSSSSLAITERPKTPHPPATASISKDGESKVTTPPAQTKTGKSASKTPHKSAHKTPHKSTMRKRSKSFSSTAPRLGQRGVCHKIRKPSLKKPSPPKAEQSKPKPRAASKKEPKEHSKPRKQRAIAGGTKSCPTTPKSRTLEEDQASAAELSVQMARVADLLRAGQQNLKRARPLSLTRSMTDLSTLSGAEADSSSSDEDDSPNGSEELASRKFFRSGHRKRSTKKVYKHFNSISLTVRSGGKRKLSSFPVAPKRQRMEFDKDASFDFELEQLEVDDLINRLDQGYSVLYSEPDKCETPSVSDDDTDDDPIPLQSNIIYVPPGELEMHDTVDEMDCDSNDPSNMAIIQHDPPAVTQPELSEDLLNAMIVDNACDIPHQFSESHDDSPEATSSGGNNNQYYPIFYKDQVKELWRGQQMAEHRHADVFSVLRETCTSAHKRPSGTGQDQYQIDAGQRAYGAVRCTDCGLVYSRHEPEEELIHDNFHRSQAKLVFGGWTNERLVTACPEWDVTGRILVVEQTDSRHWHTKVHQVLEVVDTELGYATQGELPGGAWCVYLAVARSTILGICVVESLQSANRMVSIAGLHGSSIDCYSSEYYPARCGVSRIWVSPKYRRLGVGRKLIDAIRAHYILGCPLTRDDIAFGAPTENGKLFAESVTGRKDFLVYL</sequence>
<feature type="compositionally biased region" description="Basic residues" evidence="10">
    <location>
        <begin position="316"/>
        <end position="335"/>
    </location>
</feature>
<evidence type="ECO:0000256" key="7">
    <source>
        <dbReference type="ARBA" id="ARBA00023242"/>
    </source>
</evidence>
<dbReference type="CTD" id="38812"/>
<dbReference type="InterPro" id="IPR028005">
    <property type="entry name" value="AcTrfase_ESCO_Znf_dom"/>
</dbReference>
<keyword evidence="6" id="KW-0862">Zinc</keyword>
<evidence type="ECO:0000256" key="2">
    <source>
        <dbReference type="ARBA" id="ARBA00005816"/>
    </source>
</evidence>
<dbReference type="STRING" id="7167.A0A182FKN2"/>
<accession>A0A182FKN2</accession>
<feature type="compositionally biased region" description="Low complexity" evidence="10">
    <location>
        <begin position="215"/>
        <end position="227"/>
    </location>
</feature>
<feature type="compositionally biased region" description="Basic residues" evidence="10">
    <location>
        <begin position="349"/>
        <end position="358"/>
    </location>
</feature>
<dbReference type="Pfam" id="PF13878">
    <property type="entry name" value="zf-C2H2_3"/>
    <property type="match status" value="1"/>
</dbReference>
<feature type="compositionally biased region" description="Polar residues" evidence="10">
    <location>
        <begin position="299"/>
        <end position="315"/>
    </location>
</feature>
<keyword evidence="7" id="KW-0539">Nucleus</keyword>
<evidence type="ECO:0000256" key="3">
    <source>
        <dbReference type="ARBA" id="ARBA00022679"/>
    </source>
</evidence>
<keyword evidence="9" id="KW-0012">Acyltransferase</keyword>
<evidence type="ECO:0000256" key="1">
    <source>
        <dbReference type="ARBA" id="ARBA00004123"/>
    </source>
</evidence>
<reference evidence="13 14" key="1">
    <citation type="journal article" date="2017" name="G3 (Bethesda)">
        <title>The Physical Genome Mapping of Anopheles albimanus Corrected Scaffold Misassemblies and Identified Interarm Rearrangements in Genus Anopheles.</title>
        <authorList>
            <person name="Artemov G.N."/>
            <person name="Peery A.N."/>
            <person name="Jiang X."/>
            <person name="Tu Z."/>
            <person name="Stegniy V.N."/>
            <person name="Sharakhova M.V."/>
            <person name="Sharakhov I.V."/>
        </authorList>
    </citation>
    <scope>NUCLEOTIDE SEQUENCE [LARGE SCALE GENOMIC DNA]</scope>
    <source>
        <strain evidence="13 14">ALBI9_A</strain>
    </source>
</reference>
<feature type="region of interest" description="Disordered" evidence="10">
    <location>
        <begin position="1"/>
        <end position="87"/>
    </location>
</feature>
<dbReference type="PANTHER" id="PTHR45884:SF2">
    <property type="entry name" value="N-ACETYLTRANSFERASE ECO"/>
    <property type="match status" value="1"/>
</dbReference>
<name>A0A182FKN2_ANOAL</name>
<evidence type="ECO:0008006" key="15">
    <source>
        <dbReference type="Google" id="ProtNLM"/>
    </source>
</evidence>
<dbReference type="AlphaFoldDB" id="A0A182FKN2"/>
<keyword evidence="4" id="KW-0479">Metal-binding</keyword>
<feature type="compositionally biased region" description="Polar residues" evidence="10">
    <location>
        <begin position="656"/>
        <end position="665"/>
    </location>
</feature>
<dbReference type="Proteomes" id="UP000069272">
    <property type="component" value="Chromosome 3R"/>
</dbReference>
<dbReference type="Gene3D" id="3.40.630.30">
    <property type="match status" value="1"/>
</dbReference>
<dbReference type="VEuPathDB" id="VectorBase:AALB20_031529"/>
<dbReference type="PANTHER" id="PTHR45884">
    <property type="entry name" value="N-ACETYLTRANSFERASE ECO"/>
    <property type="match status" value="1"/>
</dbReference>
<dbReference type="InterPro" id="IPR016181">
    <property type="entry name" value="Acyl_CoA_acyltransferase"/>
</dbReference>
<keyword evidence="5" id="KW-0863">Zinc-finger</keyword>
<keyword evidence="14" id="KW-1185">Reference proteome</keyword>
<dbReference type="EnsemblMetazoa" id="AALB007089-RA">
    <property type="protein sequence ID" value="AALB007089-PA"/>
    <property type="gene ID" value="AALB007089"/>
</dbReference>
<evidence type="ECO:0000256" key="4">
    <source>
        <dbReference type="ARBA" id="ARBA00022723"/>
    </source>
</evidence>
<dbReference type="OrthoDB" id="428854at2759"/>
<evidence type="ECO:0000256" key="6">
    <source>
        <dbReference type="ARBA" id="ARBA00022833"/>
    </source>
</evidence>
<evidence type="ECO:0000259" key="12">
    <source>
        <dbReference type="Pfam" id="PF13880"/>
    </source>
</evidence>
<comment type="subcellular location">
    <subcellularLocation>
        <location evidence="1">Nucleus</location>
    </subcellularLocation>
</comment>
<keyword evidence="8" id="KW-0131">Cell cycle</keyword>
<evidence type="ECO:0000256" key="10">
    <source>
        <dbReference type="SAM" id="MobiDB-lite"/>
    </source>
</evidence>
<feature type="compositionally biased region" description="Basic and acidic residues" evidence="10">
    <location>
        <begin position="49"/>
        <end position="58"/>
    </location>
</feature>
<dbReference type="InterPro" id="IPR028009">
    <property type="entry name" value="ESCO_Acetyltransf_dom"/>
</dbReference>
<dbReference type="KEGG" id="aali:118463727"/>
<feature type="domain" description="N-acetyltransferase ESCO zinc-finger" evidence="11">
    <location>
        <begin position="715"/>
        <end position="753"/>
    </location>
</feature>
<feature type="compositionally biased region" description="Polar residues" evidence="10">
    <location>
        <begin position="59"/>
        <end position="70"/>
    </location>
</feature>
<dbReference type="RefSeq" id="XP_035786414.1">
    <property type="nucleotide sequence ID" value="XM_035930521.1"/>
</dbReference>
<feature type="region of interest" description="Disordered" evidence="10">
    <location>
        <begin position="118"/>
        <end position="147"/>
    </location>
</feature>
<evidence type="ECO:0000313" key="13">
    <source>
        <dbReference type="EnsemblMetazoa" id="AALB007089-PA"/>
    </source>
</evidence>
<evidence type="ECO:0000259" key="11">
    <source>
        <dbReference type="Pfam" id="PF13878"/>
    </source>
</evidence>
<dbReference type="GO" id="GO:0061733">
    <property type="term" value="F:protein-lysine-acetyltransferase activity"/>
    <property type="evidence" value="ECO:0007669"/>
    <property type="project" value="TreeGrafter"/>
</dbReference>